<evidence type="ECO:0000313" key="5">
    <source>
        <dbReference type="EMBL" id="GAB0135919.1"/>
    </source>
</evidence>
<dbReference type="InterPro" id="IPR020241">
    <property type="entry name" value="RNase_P/MRP_Pop7_fungi"/>
</dbReference>
<dbReference type="PANTHER" id="PTHR28256">
    <property type="entry name" value="RIBONUCLEASES P/MRP PROTEIN SUBUNIT POP7"/>
    <property type="match status" value="1"/>
</dbReference>
<feature type="region of interest" description="Disordered" evidence="4">
    <location>
        <begin position="1"/>
        <end position="39"/>
    </location>
</feature>
<dbReference type="InterPro" id="IPR036882">
    <property type="entry name" value="Alba-like_dom_sf"/>
</dbReference>
<sequence length="164" mass="17914">MANSHSPRAQDKLAPIPKGAHVQKRPLTRPQLSSSSKSPTIYISSKTPFISAVRRVRKLLTRSLRAAPAPKNASLHSRVEALKRSTNTANEGHRPLVVTVMGTGKAIEKTLSLASWFEQQGDCHVALRTKTIKTVDEVVLQDETGADESRVRNVSCLEVAISLK</sequence>
<dbReference type="InterPro" id="IPR014612">
    <property type="entry name" value="Pop7/Rpp20"/>
</dbReference>
<keyword evidence="3" id="KW-0539">Nucleus</keyword>
<dbReference type="EMBL" id="BAAFGZ010000157">
    <property type="protein sequence ID" value="GAB0135919.1"/>
    <property type="molecule type" value="Genomic_DNA"/>
</dbReference>
<dbReference type="Pfam" id="PF12328">
    <property type="entry name" value="Rpp20"/>
    <property type="match status" value="1"/>
</dbReference>
<evidence type="ECO:0000256" key="4">
    <source>
        <dbReference type="SAM" id="MobiDB-lite"/>
    </source>
</evidence>
<gene>
    <name evidence="5" type="primary">g4240</name>
    <name evidence="5" type="ORF">EsDP_00004240</name>
</gene>
<dbReference type="Proteomes" id="UP001562357">
    <property type="component" value="Unassembled WGS sequence"/>
</dbReference>
<organism evidence="5 6">
    <name type="scientific">Epichloe bromicola</name>
    <dbReference type="NCBI Taxonomy" id="79588"/>
    <lineage>
        <taxon>Eukaryota</taxon>
        <taxon>Fungi</taxon>
        <taxon>Dikarya</taxon>
        <taxon>Ascomycota</taxon>
        <taxon>Pezizomycotina</taxon>
        <taxon>Sordariomycetes</taxon>
        <taxon>Hypocreomycetidae</taxon>
        <taxon>Hypocreales</taxon>
        <taxon>Clavicipitaceae</taxon>
        <taxon>Epichloe</taxon>
    </lineage>
</organism>
<keyword evidence="6" id="KW-1185">Reference proteome</keyword>
<reference evidence="6" key="1">
    <citation type="submission" date="2024-06" db="EMBL/GenBank/DDBJ databases">
        <title>Draft Genome Sequences of Epichloe bromicola Strains Isolated from Elymus ciliaris.</title>
        <authorList>
            <consortium name="Epichloe bromicola genome sequencing consortium"/>
            <person name="Miura A."/>
            <person name="Imano S."/>
            <person name="Ashida A."/>
            <person name="Sato I."/>
            <person name="Chiba S."/>
            <person name="Tanaka A."/>
            <person name="Camagna M."/>
            <person name="Takemoto D."/>
        </authorList>
    </citation>
    <scope>NUCLEOTIDE SEQUENCE [LARGE SCALE GENOMIC DNA]</scope>
    <source>
        <strain evidence="6">DP</strain>
    </source>
</reference>
<protein>
    <submittedName>
        <fullName evidence="5">Uncharacterized protein</fullName>
    </submittedName>
</protein>
<keyword evidence="2" id="KW-0819">tRNA processing</keyword>
<evidence type="ECO:0000313" key="6">
    <source>
        <dbReference type="Proteomes" id="UP001562357"/>
    </source>
</evidence>
<proteinExistence type="predicted"/>
<evidence type="ECO:0000256" key="2">
    <source>
        <dbReference type="ARBA" id="ARBA00022694"/>
    </source>
</evidence>
<dbReference type="Gene3D" id="3.30.110.20">
    <property type="entry name" value="Alba-like domain"/>
    <property type="match status" value="1"/>
</dbReference>
<dbReference type="PANTHER" id="PTHR28256:SF1">
    <property type="entry name" value="RIBONUCLEASES P_MRP PROTEIN SUBUNIT POP7"/>
    <property type="match status" value="1"/>
</dbReference>
<name>A0ABQ0CR49_9HYPO</name>
<evidence type="ECO:0000256" key="3">
    <source>
        <dbReference type="ARBA" id="ARBA00023242"/>
    </source>
</evidence>
<comment type="subcellular location">
    <subcellularLocation>
        <location evidence="1">Nucleus</location>
    </subcellularLocation>
</comment>
<evidence type="ECO:0000256" key="1">
    <source>
        <dbReference type="ARBA" id="ARBA00004123"/>
    </source>
</evidence>
<accession>A0ABQ0CR49</accession>
<comment type="caution">
    <text evidence="5">The sequence shown here is derived from an EMBL/GenBank/DDBJ whole genome shotgun (WGS) entry which is preliminary data.</text>
</comment>